<dbReference type="AlphaFoldDB" id="A0A840W2X8"/>
<gene>
    <name evidence="1" type="ORF">HNR07_002336</name>
</gene>
<dbReference type="InterPro" id="IPR029063">
    <property type="entry name" value="SAM-dependent_MTases_sf"/>
</dbReference>
<name>A0A840W2X8_9ACTN</name>
<evidence type="ECO:0000313" key="1">
    <source>
        <dbReference type="EMBL" id="MBB5491199.1"/>
    </source>
</evidence>
<dbReference type="EMBL" id="JACHDO010000001">
    <property type="protein sequence ID" value="MBB5491199.1"/>
    <property type="molecule type" value="Genomic_DNA"/>
</dbReference>
<proteinExistence type="predicted"/>
<dbReference type="Pfam" id="PF05401">
    <property type="entry name" value="NodS"/>
    <property type="match status" value="1"/>
</dbReference>
<protein>
    <submittedName>
        <fullName evidence="1">SAM-dependent methyltransferase</fullName>
    </submittedName>
</protein>
<keyword evidence="1" id="KW-0808">Transferase</keyword>
<accession>A0A840W2X8</accession>
<evidence type="ECO:0000313" key="2">
    <source>
        <dbReference type="Proteomes" id="UP000579647"/>
    </source>
</evidence>
<dbReference type="InterPro" id="IPR008715">
    <property type="entry name" value="SAM-MeTfrase_NodS-like"/>
</dbReference>
<dbReference type="Gene3D" id="3.40.50.150">
    <property type="entry name" value="Vaccinia Virus protein VP39"/>
    <property type="match status" value="1"/>
</dbReference>
<keyword evidence="2" id="KW-1185">Reference proteome</keyword>
<organism evidence="1 2">
    <name type="scientific">Nocardiopsis metallicus</name>
    <dbReference type="NCBI Taxonomy" id="179819"/>
    <lineage>
        <taxon>Bacteria</taxon>
        <taxon>Bacillati</taxon>
        <taxon>Actinomycetota</taxon>
        <taxon>Actinomycetes</taxon>
        <taxon>Streptosporangiales</taxon>
        <taxon>Nocardiopsidaceae</taxon>
        <taxon>Nocardiopsis</taxon>
    </lineage>
</organism>
<sequence>MSVGDAYFDAVYAGSQDPWGFRTRWYEQRKRDLTLSSLPRERYARAFEPGCAIGVLTRGLAARCDEILAWEGAPEAAARARADLADLPHVEVTRARVPDAWPQGAFDLVVLSELLYYFDDRDLETLLKQTVDSLAAEGTLVAVHWRHPVEDHVRSGDDVHRWASARTDLVRTVQHEERDFLLQVYEGAGAGPPRSVAEREGLV</sequence>
<dbReference type="GO" id="GO:0009312">
    <property type="term" value="P:oligosaccharide biosynthetic process"/>
    <property type="evidence" value="ECO:0007669"/>
    <property type="project" value="InterPro"/>
</dbReference>
<keyword evidence="1" id="KW-0489">Methyltransferase</keyword>
<dbReference type="RefSeq" id="WP_184364892.1">
    <property type="nucleotide sequence ID" value="NZ_BAAAKM010000045.1"/>
</dbReference>
<comment type="caution">
    <text evidence="1">The sequence shown here is derived from an EMBL/GenBank/DDBJ whole genome shotgun (WGS) entry which is preliminary data.</text>
</comment>
<dbReference type="SUPFAM" id="SSF53335">
    <property type="entry name" value="S-adenosyl-L-methionine-dependent methyltransferases"/>
    <property type="match status" value="1"/>
</dbReference>
<dbReference type="GO" id="GO:0032259">
    <property type="term" value="P:methylation"/>
    <property type="evidence" value="ECO:0007669"/>
    <property type="project" value="UniProtKB-KW"/>
</dbReference>
<dbReference type="GO" id="GO:0008757">
    <property type="term" value="F:S-adenosylmethionine-dependent methyltransferase activity"/>
    <property type="evidence" value="ECO:0007669"/>
    <property type="project" value="InterPro"/>
</dbReference>
<dbReference type="Proteomes" id="UP000579647">
    <property type="component" value="Unassembled WGS sequence"/>
</dbReference>
<reference evidence="1 2" key="1">
    <citation type="submission" date="2020-08" db="EMBL/GenBank/DDBJ databases">
        <title>Sequencing the genomes of 1000 actinobacteria strains.</title>
        <authorList>
            <person name="Klenk H.-P."/>
        </authorList>
    </citation>
    <scope>NUCLEOTIDE SEQUENCE [LARGE SCALE GENOMIC DNA]</scope>
    <source>
        <strain evidence="1 2">DSM 44598</strain>
    </source>
</reference>